<name>A0A4Y2HKV5_ARAVE</name>
<dbReference type="EMBL" id="BGPR01002002">
    <property type="protein sequence ID" value="GBM65985.1"/>
    <property type="molecule type" value="Genomic_DNA"/>
</dbReference>
<keyword evidence="3" id="KW-1185">Reference proteome</keyword>
<reference evidence="2 3" key="1">
    <citation type="journal article" date="2019" name="Sci. Rep.">
        <title>Orb-weaving spider Araneus ventricosus genome elucidates the spidroin gene catalogue.</title>
        <authorList>
            <person name="Kono N."/>
            <person name="Nakamura H."/>
            <person name="Ohtoshi R."/>
            <person name="Moran D.A.P."/>
            <person name="Shinohara A."/>
            <person name="Yoshida Y."/>
            <person name="Fujiwara M."/>
            <person name="Mori M."/>
            <person name="Tomita M."/>
            <person name="Arakawa K."/>
        </authorList>
    </citation>
    <scope>NUCLEOTIDE SEQUENCE [LARGE SCALE GENOMIC DNA]</scope>
</reference>
<dbReference type="Proteomes" id="UP000499080">
    <property type="component" value="Unassembled WGS sequence"/>
</dbReference>
<evidence type="ECO:0000313" key="2">
    <source>
        <dbReference type="EMBL" id="GBM65985.1"/>
    </source>
</evidence>
<organism evidence="2 3">
    <name type="scientific">Araneus ventricosus</name>
    <name type="common">Orbweaver spider</name>
    <name type="synonym">Epeira ventricosa</name>
    <dbReference type="NCBI Taxonomy" id="182803"/>
    <lineage>
        <taxon>Eukaryota</taxon>
        <taxon>Metazoa</taxon>
        <taxon>Ecdysozoa</taxon>
        <taxon>Arthropoda</taxon>
        <taxon>Chelicerata</taxon>
        <taxon>Arachnida</taxon>
        <taxon>Araneae</taxon>
        <taxon>Araneomorphae</taxon>
        <taxon>Entelegynae</taxon>
        <taxon>Araneoidea</taxon>
        <taxon>Araneidae</taxon>
        <taxon>Araneus</taxon>
    </lineage>
</organism>
<accession>A0A4Y2HKV5</accession>
<dbReference type="AlphaFoldDB" id="A0A4Y2HKV5"/>
<sequence>MLVDQVKKRTSADFKEHFMDEWTNFISPTKMVKKIEDYKDVRKMIKPKLPATHTKRTNKGPFKSRYENFWKKIEHPPHLKHPDEWDDYRHQKDHRQREDVRQRDRLQKKNQYNSLDKRYRLQKKNQYNSLDKRYRPHFECGSNKHFKPQCARLKSNEK</sequence>
<feature type="region of interest" description="Disordered" evidence="1">
    <location>
        <begin position="76"/>
        <end position="130"/>
    </location>
</feature>
<gene>
    <name evidence="2" type="ORF">AVEN_152194_1</name>
</gene>
<evidence type="ECO:0000313" key="3">
    <source>
        <dbReference type="Proteomes" id="UP000499080"/>
    </source>
</evidence>
<comment type="caution">
    <text evidence="2">The sequence shown here is derived from an EMBL/GenBank/DDBJ whole genome shotgun (WGS) entry which is preliminary data.</text>
</comment>
<proteinExistence type="predicted"/>
<feature type="compositionally biased region" description="Basic and acidic residues" evidence="1">
    <location>
        <begin position="76"/>
        <end position="107"/>
    </location>
</feature>
<evidence type="ECO:0000256" key="1">
    <source>
        <dbReference type="SAM" id="MobiDB-lite"/>
    </source>
</evidence>
<protein>
    <submittedName>
        <fullName evidence="2">Uncharacterized protein</fullName>
    </submittedName>
</protein>